<dbReference type="AlphaFoldDB" id="A0A7J0EAF4"/>
<dbReference type="InterPro" id="IPR036955">
    <property type="entry name" value="AP2/ERF_dom_sf"/>
</dbReference>
<dbReference type="PRINTS" id="PR00367">
    <property type="entry name" value="ETHRSPELEMNT"/>
</dbReference>
<dbReference type="PROSITE" id="PS51032">
    <property type="entry name" value="AP2_ERF"/>
    <property type="match status" value="1"/>
</dbReference>
<gene>
    <name evidence="11" type="ORF">Acr_03g0000660</name>
</gene>
<feature type="region of interest" description="Disordered" evidence="9">
    <location>
        <begin position="238"/>
        <end position="279"/>
    </location>
</feature>
<evidence type="ECO:0000313" key="11">
    <source>
        <dbReference type="EMBL" id="GFY83292.1"/>
    </source>
</evidence>
<keyword evidence="5" id="KW-0238">DNA-binding</keyword>
<keyword evidence="6" id="KW-0010">Activator</keyword>
<dbReference type="PANTHER" id="PTHR31190">
    <property type="entry name" value="DNA-BINDING DOMAIN"/>
    <property type="match status" value="1"/>
</dbReference>
<dbReference type="EMBL" id="BJWL01000003">
    <property type="protein sequence ID" value="GFY83292.1"/>
    <property type="molecule type" value="Genomic_DNA"/>
</dbReference>
<dbReference type="InterPro" id="IPR044808">
    <property type="entry name" value="ERF_plant"/>
</dbReference>
<dbReference type="Proteomes" id="UP000585474">
    <property type="component" value="Unassembled WGS sequence"/>
</dbReference>
<dbReference type="OrthoDB" id="674504at2759"/>
<evidence type="ECO:0000259" key="10">
    <source>
        <dbReference type="PROSITE" id="PS51032"/>
    </source>
</evidence>
<dbReference type="GO" id="GO:0000976">
    <property type="term" value="F:transcription cis-regulatory region binding"/>
    <property type="evidence" value="ECO:0007669"/>
    <property type="project" value="UniProtKB-ARBA"/>
</dbReference>
<comment type="caution">
    <text evidence="11">The sequence shown here is derived from an EMBL/GenBank/DDBJ whole genome shotgun (WGS) entry which is preliminary data.</text>
</comment>
<evidence type="ECO:0000256" key="8">
    <source>
        <dbReference type="ARBA" id="ARBA00023242"/>
    </source>
</evidence>
<dbReference type="SMART" id="SM00380">
    <property type="entry name" value="AP2"/>
    <property type="match status" value="1"/>
</dbReference>
<keyword evidence="4" id="KW-0805">Transcription regulation</keyword>
<dbReference type="InterPro" id="IPR016177">
    <property type="entry name" value="DNA-bd_dom_sf"/>
</dbReference>
<name>A0A7J0EAF4_9ERIC</name>
<feature type="domain" description="AP2/ERF" evidence="10">
    <location>
        <begin position="178"/>
        <end position="236"/>
    </location>
</feature>
<evidence type="ECO:0000256" key="7">
    <source>
        <dbReference type="ARBA" id="ARBA00023163"/>
    </source>
</evidence>
<dbReference type="CDD" id="cd00018">
    <property type="entry name" value="AP2"/>
    <property type="match status" value="1"/>
</dbReference>
<protein>
    <submittedName>
        <fullName evidence="11">Ethylene responsive element binding factor 6</fullName>
    </submittedName>
</protein>
<keyword evidence="8" id="KW-0539">Nucleus</keyword>
<proteinExistence type="predicted"/>
<evidence type="ECO:0000256" key="3">
    <source>
        <dbReference type="ARBA" id="ARBA00022821"/>
    </source>
</evidence>
<dbReference type="FunFam" id="3.30.730.10:FF:000001">
    <property type="entry name" value="Ethylene-responsive transcription factor 2"/>
    <property type="match status" value="1"/>
</dbReference>
<evidence type="ECO:0000256" key="1">
    <source>
        <dbReference type="ARBA" id="ARBA00004123"/>
    </source>
</evidence>
<keyword evidence="3" id="KW-0611">Plant defense</keyword>
<evidence type="ECO:0000256" key="5">
    <source>
        <dbReference type="ARBA" id="ARBA00023125"/>
    </source>
</evidence>
<dbReference type="GO" id="GO:0003700">
    <property type="term" value="F:DNA-binding transcription factor activity"/>
    <property type="evidence" value="ECO:0007669"/>
    <property type="project" value="InterPro"/>
</dbReference>
<feature type="compositionally biased region" description="Basic and acidic residues" evidence="9">
    <location>
        <begin position="254"/>
        <end position="266"/>
    </location>
</feature>
<accession>A0A7J0EAF4</accession>
<dbReference type="GO" id="GO:0005634">
    <property type="term" value="C:nucleus"/>
    <property type="evidence" value="ECO:0007669"/>
    <property type="project" value="UniProtKB-SubCell"/>
</dbReference>
<sequence length="279" mass="30848">MMTTTDEFLALELIRQHLLGDFTSIESFISNLNLTASSNGSVPKPVFSFDESDLSPSGSSDSNSPVSPPNQYPSPNSNQDYPNPDFNFFEFESIPPEFVDVKATRPDAFSGSDLEFFEFDSKPEIVDSMLPGPKIFSGSDLNFSETLNPEIADVILPGPKTFRGSVAAITGSGQMKRHYRGVRRRPWGKYAAEIRDRNRGGSRVWLGTFDTPIEAARAYDCAAFEMRGRKAVLNFPLDAGKYGPPESAGRKRRREGDVEGRREKRSGLLVPGGSVEFEK</sequence>
<dbReference type="GO" id="GO:0006952">
    <property type="term" value="P:defense response"/>
    <property type="evidence" value="ECO:0007669"/>
    <property type="project" value="UniProtKB-KW"/>
</dbReference>
<dbReference type="InterPro" id="IPR001471">
    <property type="entry name" value="AP2/ERF_dom"/>
</dbReference>
<evidence type="ECO:0000313" key="12">
    <source>
        <dbReference type="Proteomes" id="UP000585474"/>
    </source>
</evidence>
<reference evidence="11 12" key="1">
    <citation type="submission" date="2019-07" db="EMBL/GenBank/DDBJ databases">
        <title>De Novo Assembly of kiwifruit Actinidia rufa.</title>
        <authorList>
            <person name="Sugita-Konishi S."/>
            <person name="Sato K."/>
            <person name="Mori E."/>
            <person name="Abe Y."/>
            <person name="Kisaki G."/>
            <person name="Hamano K."/>
            <person name="Suezawa K."/>
            <person name="Otani M."/>
            <person name="Fukuda T."/>
            <person name="Manabe T."/>
            <person name="Gomi K."/>
            <person name="Tabuchi M."/>
            <person name="Akimitsu K."/>
            <person name="Kataoka I."/>
        </authorList>
    </citation>
    <scope>NUCLEOTIDE SEQUENCE [LARGE SCALE GENOMIC DNA]</scope>
    <source>
        <strain evidence="12">cv. Fuchu</strain>
    </source>
</reference>
<feature type="compositionally biased region" description="Low complexity" evidence="9">
    <location>
        <begin position="54"/>
        <end position="65"/>
    </location>
</feature>
<dbReference type="Gene3D" id="3.30.730.10">
    <property type="entry name" value="AP2/ERF domain"/>
    <property type="match status" value="1"/>
</dbReference>
<dbReference type="SUPFAM" id="SSF54171">
    <property type="entry name" value="DNA-binding domain"/>
    <property type="match status" value="1"/>
</dbReference>
<comment type="subcellular location">
    <subcellularLocation>
        <location evidence="1">Nucleus</location>
    </subcellularLocation>
</comment>
<dbReference type="GO" id="GO:0009873">
    <property type="term" value="P:ethylene-activated signaling pathway"/>
    <property type="evidence" value="ECO:0007669"/>
    <property type="project" value="UniProtKB-KW"/>
</dbReference>
<keyword evidence="7" id="KW-0804">Transcription</keyword>
<feature type="region of interest" description="Disordered" evidence="9">
    <location>
        <begin position="47"/>
        <end position="79"/>
    </location>
</feature>
<dbReference type="PANTHER" id="PTHR31190:SF499">
    <property type="entry name" value="ETHYLENE-RESPONSIVE TRANSCRIPTION FACTOR ERF105"/>
    <property type="match status" value="1"/>
</dbReference>
<organism evidence="11 12">
    <name type="scientific">Actinidia rufa</name>
    <dbReference type="NCBI Taxonomy" id="165716"/>
    <lineage>
        <taxon>Eukaryota</taxon>
        <taxon>Viridiplantae</taxon>
        <taxon>Streptophyta</taxon>
        <taxon>Embryophyta</taxon>
        <taxon>Tracheophyta</taxon>
        <taxon>Spermatophyta</taxon>
        <taxon>Magnoliopsida</taxon>
        <taxon>eudicotyledons</taxon>
        <taxon>Gunneridae</taxon>
        <taxon>Pentapetalae</taxon>
        <taxon>asterids</taxon>
        <taxon>Ericales</taxon>
        <taxon>Actinidiaceae</taxon>
        <taxon>Actinidia</taxon>
    </lineage>
</organism>
<dbReference type="Pfam" id="PF00847">
    <property type="entry name" value="AP2"/>
    <property type="match status" value="1"/>
</dbReference>
<evidence type="ECO:0000256" key="9">
    <source>
        <dbReference type="SAM" id="MobiDB-lite"/>
    </source>
</evidence>
<keyword evidence="2" id="KW-0936">Ethylene signaling pathway</keyword>
<keyword evidence="12" id="KW-1185">Reference proteome</keyword>
<evidence type="ECO:0000256" key="4">
    <source>
        <dbReference type="ARBA" id="ARBA00023015"/>
    </source>
</evidence>
<evidence type="ECO:0000256" key="2">
    <source>
        <dbReference type="ARBA" id="ARBA00022745"/>
    </source>
</evidence>
<evidence type="ECO:0000256" key="6">
    <source>
        <dbReference type="ARBA" id="ARBA00023159"/>
    </source>
</evidence>